<feature type="coiled-coil region" evidence="1">
    <location>
        <begin position="57"/>
        <end position="88"/>
    </location>
</feature>
<evidence type="ECO:0000313" key="4">
    <source>
        <dbReference type="Proteomes" id="UP000381693"/>
    </source>
</evidence>
<organism evidence="3 4">
    <name type="scientific">Methylacidimicrobium cyclopophantes</name>
    <dbReference type="NCBI Taxonomy" id="1041766"/>
    <lineage>
        <taxon>Bacteria</taxon>
        <taxon>Pseudomonadati</taxon>
        <taxon>Verrucomicrobiota</taxon>
        <taxon>Methylacidimicrobium</taxon>
    </lineage>
</organism>
<reference evidence="3" key="1">
    <citation type="submission" date="2019-09" db="EMBL/GenBank/DDBJ databases">
        <authorList>
            <person name="Cremers G."/>
        </authorList>
    </citation>
    <scope>NUCLEOTIDE SEQUENCE [LARGE SCALE GENOMIC DNA]</scope>
    <source>
        <strain evidence="3">3B</strain>
    </source>
</reference>
<proteinExistence type="predicted"/>
<name>A0A5E6MJF8_9BACT</name>
<dbReference type="RefSeq" id="WP_142526046.1">
    <property type="nucleotide sequence ID" value="NZ_CABFUZ020000257.1"/>
</dbReference>
<evidence type="ECO:0000313" key="3">
    <source>
        <dbReference type="EMBL" id="VVM08460.1"/>
    </source>
</evidence>
<protein>
    <submittedName>
        <fullName evidence="3">Uncharacterized protein</fullName>
    </submittedName>
</protein>
<dbReference type="OrthoDB" id="200075at2"/>
<sequence length="169" mass="18630">MNPLAGNRTPCFLSPARLLLLTASLGMVGSLSLPAIAEQTPPPIVARPPTPAQQRQIQQMQERLRKMAREQDEELEHLVSELNGASRDKKIDFLTRIVTRLIEQRKAFHQESEAVRLRILDMQNPPAPLPRATAFPTPIPPPAPAAEKAESAPSTEPPPKATEQGYLPQ</sequence>
<keyword evidence="1" id="KW-0175">Coiled coil</keyword>
<dbReference type="AlphaFoldDB" id="A0A5E6MJF8"/>
<accession>A0A5E6MJF8</accession>
<evidence type="ECO:0000256" key="2">
    <source>
        <dbReference type="SAM" id="MobiDB-lite"/>
    </source>
</evidence>
<evidence type="ECO:0000256" key="1">
    <source>
        <dbReference type="SAM" id="Coils"/>
    </source>
</evidence>
<feature type="region of interest" description="Disordered" evidence="2">
    <location>
        <begin position="124"/>
        <end position="169"/>
    </location>
</feature>
<comment type="caution">
    <text evidence="3">The sequence shown here is derived from an EMBL/GenBank/DDBJ whole genome shotgun (WGS) entry which is preliminary data.</text>
</comment>
<gene>
    <name evidence="3" type="ORF">MAMC_02175</name>
</gene>
<keyword evidence="4" id="KW-1185">Reference proteome</keyword>
<dbReference type="Proteomes" id="UP000381693">
    <property type="component" value="Unassembled WGS sequence"/>
</dbReference>
<dbReference type="EMBL" id="CABFUZ020000257">
    <property type="protein sequence ID" value="VVM08460.1"/>
    <property type="molecule type" value="Genomic_DNA"/>
</dbReference>